<dbReference type="Proteomes" id="UP000327044">
    <property type="component" value="Unassembled WGS sequence"/>
</dbReference>
<feature type="transmembrane region" description="Helical" evidence="1">
    <location>
        <begin position="79"/>
        <end position="98"/>
    </location>
</feature>
<dbReference type="InParanoid" id="A0A5N4A2K7"/>
<accession>A0A5N4A2K7</accession>
<keyword evidence="3" id="KW-1185">Reference proteome</keyword>
<organism evidence="2 3">
    <name type="scientific">Photinus pyralis</name>
    <name type="common">Common eastern firefly</name>
    <name type="synonym">Lampyris pyralis</name>
    <dbReference type="NCBI Taxonomy" id="7054"/>
    <lineage>
        <taxon>Eukaryota</taxon>
        <taxon>Metazoa</taxon>
        <taxon>Ecdysozoa</taxon>
        <taxon>Arthropoda</taxon>
        <taxon>Hexapoda</taxon>
        <taxon>Insecta</taxon>
        <taxon>Pterygota</taxon>
        <taxon>Neoptera</taxon>
        <taxon>Endopterygota</taxon>
        <taxon>Coleoptera</taxon>
        <taxon>Polyphaga</taxon>
        <taxon>Elateriformia</taxon>
        <taxon>Elateroidea</taxon>
        <taxon>Lampyridae</taxon>
        <taxon>Lampyrinae</taxon>
        <taxon>Photinus</taxon>
    </lineage>
</organism>
<evidence type="ECO:0000313" key="3">
    <source>
        <dbReference type="Proteomes" id="UP000327044"/>
    </source>
</evidence>
<name>A0A5N4A2K7_PHOPY</name>
<dbReference type="EMBL" id="VVIM01000011">
    <property type="protein sequence ID" value="KAB0791531.1"/>
    <property type="molecule type" value="Genomic_DNA"/>
</dbReference>
<gene>
    <name evidence="2" type="ORF">PPYR_03331</name>
</gene>
<reference evidence="2 3" key="1">
    <citation type="journal article" date="2018" name="Elife">
        <title>Firefly genomes illuminate parallel origins of bioluminescence in beetles.</title>
        <authorList>
            <person name="Fallon T.R."/>
            <person name="Lower S.E."/>
            <person name="Chang C.H."/>
            <person name="Bessho-Uehara M."/>
            <person name="Martin G.J."/>
            <person name="Bewick A.J."/>
            <person name="Behringer M."/>
            <person name="Debat H.J."/>
            <person name="Wong I."/>
            <person name="Day J.C."/>
            <person name="Suvorov A."/>
            <person name="Silva C.J."/>
            <person name="Stanger-Hall K.F."/>
            <person name="Hall D.W."/>
            <person name="Schmitz R.J."/>
            <person name="Nelson D.R."/>
            <person name="Lewis S.M."/>
            <person name="Shigenobu S."/>
            <person name="Bybee S.M."/>
            <person name="Larracuente A.M."/>
            <person name="Oba Y."/>
            <person name="Weng J.K."/>
        </authorList>
    </citation>
    <scope>NUCLEOTIDE SEQUENCE [LARGE SCALE GENOMIC DNA]</scope>
    <source>
        <strain evidence="2">1611_PpyrPB1</strain>
        <tissue evidence="2">Whole body</tissue>
    </source>
</reference>
<proteinExistence type="predicted"/>
<sequence length="135" mass="14918">MNVPKNDLARALCTLPLASRGERADLKKSEKCAPLTVTNSGSSNPIGRITLYLCFLQISPPPRSLGLLQMIALPYSTRLFFLFAAAASSYLSLQHFYVKKHKLRLGRGGGGDFQFLQILKKIAFQIKKLVHSLIA</sequence>
<comment type="caution">
    <text evidence="2">The sequence shown here is derived from an EMBL/GenBank/DDBJ whole genome shotgun (WGS) entry which is preliminary data.</text>
</comment>
<protein>
    <submittedName>
        <fullName evidence="2">Uncharacterized protein</fullName>
    </submittedName>
</protein>
<keyword evidence="1" id="KW-0812">Transmembrane</keyword>
<evidence type="ECO:0000256" key="1">
    <source>
        <dbReference type="SAM" id="Phobius"/>
    </source>
</evidence>
<dbReference type="AlphaFoldDB" id="A0A5N4A2K7"/>
<evidence type="ECO:0000313" key="2">
    <source>
        <dbReference type="EMBL" id="KAB0791531.1"/>
    </source>
</evidence>
<keyword evidence="1" id="KW-1133">Transmembrane helix</keyword>
<keyword evidence="1" id="KW-0472">Membrane</keyword>